<evidence type="ECO:0000313" key="1">
    <source>
        <dbReference type="EMBL" id="KAK3769946.1"/>
    </source>
</evidence>
<keyword evidence="2" id="KW-1185">Reference proteome</keyword>
<dbReference type="EMBL" id="JAWDGP010003874">
    <property type="protein sequence ID" value="KAK3769946.1"/>
    <property type="molecule type" value="Genomic_DNA"/>
</dbReference>
<accession>A0AAE0ZJK8</accession>
<gene>
    <name evidence="1" type="ORF">RRG08_048156</name>
</gene>
<dbReference type="Proteomes" id="UP001283361">
    <property type="component" value="Unassembled WGS sequence"/>
</dbReference>
<name>A0AAE0ZJK8_9GAST</name>
<reference evidence="1" key="1">
    <citation type="journal article" date="2023" name="G3 (Bethesda)">
        <title>A reference genome for the long-term kleptoplast-retaining sea slug Elysia crispata morphotype clarki.</title>
        <authorList>
            <person name="Eastman K.E."/>
            <person name="Pendleton A.L."/>
            <person name="Shaikh M.A."/>
            <person name="Suttiyut T."/>
            <person name="Ogas R."/>
            <person name="Tomko P."/>
            <person name="Gavelis G."/>
            <person name="Widhalm J.R."/>
            <person name="Wisecaver J.H."/>
        </authorList>
    </citation>
    <scope>NUCLEOTIDE SEQUENCE</scope>
    <source>
        <strain evidence="1">ECLA1</strain>
    </source>
</reference>
<dbReference type="AlphaFoldDB" id="A0AAE0ZJK8"/>
<organism evidence="1 2">
    <name type="scientific">Elysia crispata</name>
    <name type="common">lettuce slug</name>
    <dbReference type="NCBI Taxonomy" id="231223"/>
    <lineage>
        <taxon>Eukaryota</taxon>
        <taxon>Metazoa</taxon>
        <taxon>Spiralia</taxon>
        <taxon>Lophotrochozoa</taxon>
        <taxon>Mollusca</taxon>
        <taxon>Gastropoda</taxon>
        <taxon>Heterobranchia</taxon>
        <taxon>Euthyneura</taxon>
        <taxon>Panpulmonata</taxon>
        <taxon>Sacoglossa</taxon>
        <taxon>Placobranchoidea</taxon>
        <taxon>Plakobranchidae</taxon>
        <taxon>Elysia</taxon>
    </lineage>
</organism>
<evidence type="ECO:0000313" key="2">
    <source>
        <dbReference type="Proteomes" id="UP001283361"/>
    </source>
</evidence>
<protein>
    <submittedName>
        <fullName evidence="1">Uncharacterized protein</fullName>
    </submittedName>
</protein>
<sequence length="70" mass="8110">MLDDRRVKQINQIVSEFCDLLTSLPGHTQTVQHEIHASSDEIVRVKPYQLPFASQEFVKEVKKLLELDCD</sequence>
<comment type="caution">
    <text evidence="1">The sequence shown here is derived from an EMBL/GenBank/DDBJ whole genome shotgun (WGS) entry which is preliminary data.</text>
</comment>
<proteinExistence type="predicted"/>